<keyword evidence="2" id="KW-0489">Methyltransferase</keyword>
<dbReference type="InterPro" id="IPR013216">
    <property type="entry name" value="Methyltransf_11"/>
</dbReference>
<dbReference type="EMBL" id="VIVK01000001">
    <property type="protein sequence ID" value="TWD84206.1"/>
    <property type="molecule type" value="Genomic_DNA"/>
</dbReference>
<evidence type="ECO:0000313" key="2">
    <source>
        <dbReference type="EMBL" id="TWD84206.1"/>
    </source>
</evidence>
<organism evidence="2 3">
    <name type="scientific">Kribbella amoyensis</name>
    <dbReference type="NCBI Taxonomy" id="996641"/>
    <lineage>
        <taxon>Bacteria</taxon>
        <taxon>Bacillati</taxon>
        <taxon>Actinomycetota</taxon>
        <taxon>Actinomycetes</taxon>
        <taxon>Propionibacteriales</taxon>
        <taxon>Kribbellaceae</taxon>
        <taxon>Kribbella</taxon>
    </lineage>
</organism>
<keyword evidence="3" id="KW-1185">Reference proteome</keyword>
<dbReference type="AlphaFoldDB" id="A0A561BZ56"/>
<comment type="caution">
    <text evidence="2">The sequence shown here is derived from an EMBL/GenBank/DDBJ whole genome shotgun (WGS) entry which is preliminary data.</text>
</comment>
<sequence>MAPQSAEGEAKVITLCGSTRFEAEFAEVNQRLTMEGYVVISLGMFSLPDLPGYDWTADDSDLKGRLGGVHFQKIRMADELYIVDPGGYLGESTRREIAYAESLGKPVRYLSRERLDQLADGHQEVEGNSVTHTAGAIGGDSSRPWQTLASGFEQARAREDSLDRLVEWPAQRTLLGDVTGLAVLDAGCGNGAKLAQLAGDGAAASVGVDISGNFIKPPPGVELIEGDLSDLAAVPGLASRRFDRILFLQSFGYAADGVKALQTAREMLTEDGYILLTRTQPIRYAIERAEQKGTSLGEEYFATESFAYRHRNWNEQVTLTKRPYTMSDLLNTFSAAGLWIEAVVEPQLSAEAAERYPHKQAVMNKYLGILMFKLRPLPGQPTYSSGARVDTALADPAGGRPTGVMPVAEALPNHRGDEAF</sequence>
<accession>A0A561BZ56</accession>
<dbReference type="GO" id="GO:0008757">
    <property type="term" value="F:S-adenosylmethionine-dependent methyltransferase activity"/>
    <property type="evidence" value="ECO:0007669"/>
    <property type="project" value="InterPro"/>
</dbReference>
<evidence type="ECO:0000259" key="1">
    <source>
        <dbReference type="Pfam" id="PF08241"/>
    </source>
</evidence>
<name>A0A561BZ56_9ACTN</name>
<dbReference type="Proteomes" id="UP000318380">
    <property type="component" value="Unassembled WGS sequence"/>
</dbReference>
<dbReference type="InterPro" id="IPR029063">
    <property type="entry name" value="SAM-dependent_MTases_sf"/>
</dbReference>
<dbReference type="Pfam" id="PF08241">
    <property type="entry name" value="Methyltransf_11"/>
    <property type="match status" value="1"/>
</dbReference>
<gene>
    <name evidence="2" type="ORF">FB561_5381</name>
</gene>
<reference evidence="2 3" key="1">
    <citation type="submission" date="2019-06" db="EMBL/GenBank/DDBJ databases">
        <title>Sequencing the genomes of 1000 actinobacteria strains.</title>
        <authorList>
            <person name="Klenk H.-P."/>
        </authorList>
    </citation>
    <scope>NUCLEOTIDE SEQUENCE [LARGE SCALE GENOMIC DNA]</scope>
    <source>
        <strain evidence="2 3">DSM 24683</strain>
    </source>
</reference>
<evidence type="ECO:0000313" key="3">
    <source>
        <dbReference type="Proteomes" id="UP000318380"/>
    </source>
</evidence>
<dbReference type="CDD" id="cd02440">
    <property type="entry name" value="AdoMet_MTases"/>
    <property type="match status" value="1"/>
</dbReference>
<proteinExistence type="predicted"/>
<keyword evidence="2" id="KW-0808">Transferase</keyword>
<feature type="domain" description="Methyltransferase type 11" evidence="1">
    <location>
        <begin position="184"/>
        <end position="275"/>
    </location>
</feature>
<protein>
    <submittedName>
        <fullName evidence="2">Methyltransferase family protein</fullName>
    </submittedName>
</protein>
<dbReference type="GO" id="GO:0032259">
    <property type="term" value="P:methylation"/>
    <property type="evidence" value="ECO:0007669"/>
    <property type="project" value="UniProtKB-KW"/>
</dbReference>
<dbReference type="SUPFAM" id="SSF53335">
    <property type="entry name" value="S-adenosyl-L-methionine-dependent methyltransferases"/>
    <property type="match status" value="1"/>
</dbReference>
<dbReference type="Gene3D" id="3.40.50.150">
    <property type="entry name" value="Vaccinia Virus protein VP39"/>
    <property type="match status" value="1"/>
</dbReference>